<evidence type="ECO:0000313" key="1">
    <source>
        <dbReference type="EMBL" id="MXU94903.1"/>
    </source>
</evidence>
<protein>
    <submittedName>
        <fullName evidence="1">Putative secreted protein</fullName>
    </submittedName>
</protein>
<proteinExistence type="predicted"/>
<dbReference type="AlphaFoldDB" id="A0A6B0UY87"/>
<reference evidence="1" key="1">
    <citation type="submission" date="2019-12" db="EMBL/GenBank/DDBJ databases">
        <title>An insight into the sialome of adult female Ixodes ricinus ticks feeding for 6 days.</title>
        <authorList>
            <person name="Perner J."/>
            <person name="Ribeiro J.M.C."/>
        </authorList>
    </citation>
    <scope>NUCLEOTIDE SEQUENCE</scope>
    <source>
        <strain evidence="1">Semi-engorged</strain>
        <tissue evidence="1">Salivary glands</tissue>
    </source>
</reference>
<accession>A0A6B0UY87</accession>
<sequence length="173" mass="19529">MITLLGVLGCLGYADSFHHKKAIIFLIKLRHSRSPSKREARNNGSISFWVRLNDTCPTKGRHPCLFDAVRNFREVSGLEEPRPAKRALNAASPKWSSTTIHTTPRKPNTQKCCTLTPFPQKKLRSLPSGLARYNPNKLQLHMLSPVFGGICARPFVLLECNKADLQLHSPFLW</sequence>
<organism evidence="1">
    <name type="scientific">Ixodes ricinus</name>
    <name type="common">Common tick</name>
    <name type="synonym">Acarus ricinus</name>
    <dbReference type="NCBI Taxonomy" id="34613"/>
    <lineage>
        <taxon>Eukaryota</taxon>
        <taxon>Metazoa</taxon>
        <taxon>Ecdysozoa</taxon>
        <taxon>Arthropoda</taxon>
        <taxon>Chelicerata</taxon>
        <taxon>Arachnida</taxon>
        <taxon>Acari</taxon>
        <taxon>Parasitiformes</taxon>
        <taxon>Ixodida</taxon>
        <taxon>Ixodoidea</taxon>
        <taxon>Ixodidae</taxon>
        <taxon>Ixodinae</taxon>
        <taxon>Ixodes</taxon>
    </lineage>
</organism>
<dbReference type="EMBL" id="GIFC01012820">
    <property type="protein sequence ID" value="MXU94903.1"/>
    <property type="molecule type" value="Transcribed_RNA"/>
</dbReference>
<name>A0A6B0UY87_IXORI</name>